<dbReference type="OrthoDB" id="5562330at2"/>
<dbReference type="GO" id="GO:0006629">
    <property type="term" value="P:lipid metabolic process"/>
    <property type="evidence" value="ECO:0007669"/>
    <property type="project" value="InterPro"/>
</dbReference>
<protein>
    <submittedName>
        <fullName evidence="2">Lipase family protein</fullName>
    </submittedName>
</protein>
<gene>
    <name evidence="2" type="ORF">DWU98_04175</name>
</gene>
<comment type="caution">
    <text evidence="2">The sequence shown here is derived from an EMBL/GenBank/DDBJ whole genome shotgun (WGS) entry which is preliminary data.</text>
</comment>
<dbReference type="EMBL" id="QRBE01000002">
    <property type="protein sequence ID" value="RDS83544.1"/>
    <property type="molecule type" value="Genomic_DNA"/>
</dbReference>
<dbReference type="PANTHER" id="PTHR45856">
    <property type="entry name" value="ALPHA/BETA-HYDROLASES SUPERFAMILY PROTEIN"/>
    <property type="match status" value="1"/>
</dbReference>
<reference evidence="2 3" key="1">
    <citation type="submission" date="2018-07" db="EMBL/GenBank/DDBJ databases">
        <title>Dyella monticola sp. nov. and Dyella psychrodurans sp. nov. isolated from monsoon evergreen broad-leaved forest soil of Dinghu Mountain, China.</title>
        <authorList>
            <person name="Gao Z."/>
            <person name="Qiu L."/>
        </authorList>
    </citation>
    <scope>NUCLEOTIDE SEQUENCE [LARGE SCALE GENOMIC DNA]</scope>
    <source>
        <strain evidence="2 3">4G-K06</strain>
    </source>
</reference>
<dbReference type="RefSeq" id="WP_115494252.1">
    <property type="nucleotide sequence ID" value="NZ_QRBE01000002.1"/>
</dbReference>
<evidence type="ECO:0000313" key="3">
    <source>
        <dbReference type="Proteomes" id="UP000254258"/>
    </source>
</evidence>
<dbReference type="PANTHER" id="PTHR45856:SF25">
    <property type="entry name" value="FUNGAL LIPASE-LIKE DOMAIN-CONTAINING PROTEIN"/>
    <property type="match status" value="1"/>
</dbReference>
<dbReference type="Pfam" id="PF01764">
    <property type="entry name" value="Lipase_3"/>
    <property type="match status" value="1"/>
</dbReference>
<evidence type="ECO:0000313" key="2">
    <source>
        <dbReference type="EMBL" id="RDS83544.1"/>
    </source>
</evidence>
<dbReference type="AlphaFoldDB" id="A0A370X549"/>
<accession>A0A370X549</accession>
<dbReference type="Gene3D" id="3.40.50.1820">
    <property type="entry name" value="alpha/beta hydrolase"/>
    <property type="match status" value="1"/>
</dbReference>
<dbReference type="InterPro" id="IPR051218">
    <property type="entry name" value="Sec_MonoDiacylglyc_Lipase"/>
</dbReference>
<keyword evidence="3" id="KW-1185">Reference proteome</keyword>
<dbReference type="InterPro" id="IPR029058">
    <property type="entry name" value="AB_hydrolase_fold"/>
</dbReference>
<sequence>MISDPVAAKHALLAMYAEDMLGGQGSLAPPIDPRCSGEWTLLGHLVAKNALLCGQKLQLGDAAYYGFVAVNKNDATNLIAVVRGTELAVEWLENFEGLLIDRPGIGWVEQGFDSIYGAMSYVALNAAPAAAAQAPAAAAIANVLPAGSTVTVIGHSLGAALASYLMLDLATVPQRSYRVEGSLFACPRAGSQDFVQRVDQAIDAYRVYNYMRDLVPHVPPSLPLPLNFESFPQTTWIQAADAQAVIKNDLECNHHAYCYAAMLDFASVTISPTNLCILKQATP</sequence>
<feature type="domain" description="Fungal lipase-type" evidence="1">
    <location>
        <begin position="81"/>
        <end position="220"/>
    </location>
</feature>
<dbReference type="CDD" id="cd00519">
    <property type="entry name" value="Lipase_3"/>
    <property type="match status" value="1"/>
</dbReference>
<dbReference type="Proteomes" id="UP000254258">
    <property type="component" value="Unassembled WGS sequence"/>
</dbReference>
<proteinExistence type="predicted"/>
<dbReference type="SUPFAM" id="SSF53474">
    <property type="entry name" value="alpha/beta-Hydrolases"/>
    <property type="match status" value="1"/>
</dbReference>
<name>A0A370X549_9GAMM</name>
<dbReference type="InterPro" id="IPR002921">
    <property type="entry name" value="Fungal_lipase-type"/>
</dbReference>
<evidence type="ECO:0000259" key="1">
    <source>
        <dbReference type="Pfam" id="PF01764"/>
    </source>
</evidence>
<organism evidence="2 3">
    <name type="scientific">Dyella monticola</name>
    <dbReference type="NCBI Taxonomy" id="1927958"/>
    <lineage>
        <taxon>Bacteria</taxon>
        <taxon>Pseudomonadati</taxon>
        <taxon>Pseudomonadota</taxon>
        <taxon>Gammaproteobacteria</taxon>
        <taxon>Lysobacterales</taxon>
        <taxon>Rhodanobacteraceae</taxon>
        <taxon>Dyella</taxon>
    </lineage>
</organism>